<dbReference type="PANTHER" id="PTHR44329:SF214">
    <property type="entry name" value="PROTEIN KINASE DOMAIN-CONTAINING PROTEIN"/>
    <property type="match status" value="1"/>
</dbReference>
<dbReference type="PANTHER" id="PTHR44329">
    <property type="entry name" value="SERINE/THREONINE-PROTEIN KINASE TNNI3K-RELATED"/>
    <property type="match status" value="1"/>
</dbReference>
<organism evidence="3 4">
    <name type="scientific">Saprolegnia parasitica (strain CBS 223.65)</name>
    <dbReference type="NCBI Taxonomy" id="695850"/>
    <lineage>
        <taxon>Eukaryota</taxon>
        <taxon>Sar</taxon>
        <taxon>Stramenopiles</taxon>
        <taxon>Oomycota</taxon>
        <taxon>Saprolegniomycetes</taxon>
        <taxon>Saprolegniales</taxon>
        <taxon>Saprolegniaceae</taxon>
        <taxon>Saprolegnia</taxon>
    </lineage>
</organism>
<dbReference type="OMA" id="MDTHELP"/>
<proteinExistence type="predicted"/>
<dbReference type="Gene3D" id="3.30.200.20">
    <property type="entry name" value="Phosphorylase Kinase, domain 1"/>
    <property type="match status" value="1"/>
</dbReference>
<feature type="transmembrane region" description="Helical" evidence="1">
    <location>
        <begin position="6"/>
        <end position="28"/>
    </location>
</feature>
<feature type="domain" description="Protein kinase" evidence="2">
    <location>
        <begin position="74"/>
        <end position="340"/>
    </location>
</feature>
<dbReference type="VEuPathDB" id="FungiDB:SPRG_14085"/>
<dbReference type="AlphaFoldDB" id="A0A067BQS7"/>
<dbReference type="Proteomes" id="UP000030745">
    <property type="component" value="Unassembled WGS sequence"/>
</dbReference>
<keyword evidence="1" id="KW-1133">Transmembrane helix</keyword>
<name>A0A067BQS7_SAPPC</name>
<dbReference type="PRINTS" id="PR00109">
    <property type="entry name" value="TYRKINASE"/>
</dbReference>
<keyword evidence="3" id="KW-0808">Transferase</keyword>
<protein>
    <submittedName>
        <fullName evidence="3">TKL protein kinase</fullName>
    </submittedName>
</protein>
<reference evidence="3 4" key="1">
    <citation type="journal article" date="2013" name="PLoS Genet.">
        <title>Distinctive expansion of potential virulence genes in the genome of the oomycete fish pathogen Saprolegnia parasitica.</title>
        <authorList>
            <person name="Jiang R.H."/>
            <person name="de Bruijn I."/>
            <person name="Haas B.J."/>
            <person name="Belmonte R."/>
            <person name="Lobach L."/>
            <person name="Christie J."/>
            <person name="van den Ackerveken G."/>
            <person name="Bottin A."/>
            <person name="Bulone V."/>
            <person name="Diaz-Moreno S.M."/>
            <person name="Dumas B."/>
            <person name="Fan L."/>
            <person name="Gaulin E."/>
            <person name="Govers F."/>
            <person name="Grenville-Briggs L.J."/>
            <person name="Horner N.R."/>
            <person name="Levin J.Z."/>
            <person name="Mammella M."/>
            <person name="Meijer H.J."/>
            <person name="Morris P."/>
            <person name="Nusbaum C."/>
            <person name="Oome S."/>
            <person name="Phillips A.J."/>
            <person name="van Rooyen D."/>
            <person name="Rzeszutek E."/>
            <person name="Saraiva M."/>
            <person name="Secombes C.J."/>
            <person name="Seidl M.F."/>
            <person name="Snel B."/>
            <person name="Stassen J.H."/>
            <person name="Sykes S."/>
            <person name="Tripathy S."/>
            <person name="van den Berg H."/>
            <person name="Vega-Arreguin J.C."/>
            <person name="Wawra S."/>
            <person name="Young S.K."/>
            <person name="Zeng Q."/>
            <person name="Dieguez-Uribeondo J."/>
            <person name="Russ C."/>
            <person name="Tyler B.M."/>
            <person name="van West P."/>
        </authorList>
    </citation>
    <scope>NUCLEOTIDE SEQUENCE [LARGE SCALE GENOMIC DNA]</scope>
    <source>
        <strain evidence="3 4">CBS 223.65</strain>
    </source>
</reference>
<dbReference type="InterPro" id="IPR011009">
    <property type="entry name" value="Kinase-like_dom_sf"/>
</dbReference>
<keyword evidence="1" id="KW-0812">Transmembrane</keyword>
<dbReference type="GO" id="GO:0005524">
    <property type="term" value="F:ATP binding"/>
    <property type="evidence" value="ECO:0007669"/>
    <property type="project" value="InterPro"/>
</dbReference>
<dbReference type="KEGG" id="spar:SPRG_14085"/>
<dbReference type="PROSITE" id="PS50011">
    <property type="entry name" value="PROTEIN_KINASE_DOM"/>
    <property type="match status" value="1"/>
</dbReference>
<keyword evidence="4" id="KW-1185">Reference proteome</keyword>
<evidence type="ECO:0000313" key="3">
    <source>
        <dbReference type="EMBL" id="KDO20854.1"/>
    </source>
</evidence>
<dbReference type="Gene3D" id="1.10.510.10">
    <property type="entry name" value="Transferase(Phosphotransferase) domain 1"/>
    <property type="match status" value="1"/>
</dbReference>
<dbReference type="EMBL" id="KK583301">
    <property type="protein sequence ID" value="KDO20854.1"/>
    <property type="molecule type" value="Genomic_DNA"/>
</dbReference>
<dbReference type="STRING" id="695850.A0A067BQS7"/>
<dbReference type="PROSITE" id="PS00108">
    <property type="entry name" value="PROTEIN_KINASE_ST"/>
    <property type="match status" value="1"/>
</dbReference>
<dbReference type="GO" id="GO:0004674">
    <property type="term" value="F:protein serine/threonine kinase activity"/>
    <property type="evidence" value="ECO:0007669"/>
    <property type="project" value="TreeGrafter"/>
</dbReference>
<sequence length="340" mass="37472">MDCVATALIVGVSVGGVLCLALIGWYCIKRRRRADVKATPLIGWVATTAADCSNDTGAIDVSPLYRCRLDTGSVVLYSIAGRGAFAEVWRGSYNGVNVAVKKLQRAWQSDREIQTFIREIQLLASFDCPYIVSLVGATWNTPMDLQCVMEYMDAGDLRDHLSRQDAASFPWSAKITCLQAVVHGLGYLHSLSIIHRDLKSRNVLLDTKKGYKLVDFGIAKEDIQATMTIGVGTFRWMAPEVLQETAYTVAADVYSFGVLLSEMDTHELPYTDIKNPTTGKPLADPAIIGRVMAGTIKPSFTPHGPPWVRVLGESCLQFHPEDRPTIYQIAVMLERVKATI</sequence>
<dbReference type="Pfam" id="PF00069">
    <property type="entry name" value="Pkinase"/>
    <property type="match status" value="1"/>
</dbReference>
<dbReference type="InterPro" id="IPR051681">
    <property type="entry name" value="Ser/Thr_Kinases-Pseudokinases"/>
</dbReference>
<dbReference type="InterPro" id="IPR001245">
    <property type="entry name" value="Ser-Thr/Tyr_kinase_cat_dom"/>
</dbReference>
<dbReference type="InterPro" id="IPR008271">
    <property type="entry name" value="Ser/Thr_kinase_AS"/>
</dbReference>
<dbReference type="SMART" id="SM00220">
    <property type="entry name" value="S_TKc"/>
    <property type="match status" value="1"/>
</dbReference>
<dbReference type="RefSeq" id="XP_012208432.1">
    <property type="nucleotide sequence ID" value="XM_012353042.1"/>
</dbReference>
<dbReference type="OrthoDB" id="72260at2759"/>
<evidence type="ECO:0000259" key="2">
    <source>
        <dbReference type="PROSITE" id="PS50011"/>
    </source>
</evidence>
<keyword evidence="3" id="KW-0418">Kinase</keyword>
<dbReference type="InterPro" id="IPR000719">
    <property type="entry name" value="Prot_kinase_dom"/>
</dbReference>
<dbReference type="GeneID" id="24135913"/>
<evidence type="ECO:0000313" key="4">
    <source>
        <dbReference type="Proteomes" id="UP000030745"/>
    </source>
</evidence>
<accession>A0A067BQS7</accession>
<gene>
    <name evidence="3" type="ORF">SPRG_14085</name>
</gene>
<evidence type="ECO:0000256" key="1">
    <source>
        <dbReference type="SAM" id="Phobius"/>
    </source>
</evidence>
<keyword evidence="1" id="KW-0472">Membrane</keyword>
<dbReference type="SUPFAM" id="SSF56112">
    <property type="entry name" value="Protein kinase-like (PK-like)"/>
    <property type="match status" value="1"/>
</dbReference>